<feature type="transmembrane region" description="Helical" evidence="1">
    <location>
        <begin position="170"/>
        <end position="194"/>
    </location>
</feature>
<proteinExistence type="predicted"/>
<comment type="caution">
    <text evidence="2">The sequence shown here is derived from an EMBL/GenBank/DDBJ whole genome shotgun (WGS) entry which is preliminary data.</text>
</comment>
<evidence type="ECO:0008006" key="4">
    <source>
        <dbReference type="Google" id="ProtNLM"/>
    </source>
</evidence>
<dbReference type="EMBL" id="PXYT01000080">
    <property type="protein sequence ID" value="PSR24388.1"/>
    <property type="molecule type" value="Genomic_DNA"/>
</dbReference>
<protein>
    <recommendedName>
        <fullName evidence="4">Type II secretion system protein GspF domain-containing protein</fullName>
    </recommendedName>
</protein>
<evidence type="ECO:0000313" key="3">
    <source>
        <dbReference type="Proteomes" id="UP000242699"/>
    </source>
</evidence>
<feature type="transmembrane region" description="Helical" evidence="1">
    <location>
        <begin position="206"/>
        <end position="229"/>
    </location>
</feature>
<gene>
    <name evidence="2" type="ORF">C7B43_19180</name>
</gene>
<dbReference type="AlphaFoldDB" id="A0A2T2WQ72"/>
<accession>A0A2T2WQ72</accession>
<keyword evidence="1" id="KW-0472">Membrane</keyword>
<dbReference type="Proteomes" id="UP000242699">
    <property type="component" value="Unassembled WGS sequence"/>
</dbReference>
<keyword evidence="1" id="KW-0812">Transmembrane</keyword>
<feature type="transmembrane region" description="Helical" evidence="1">
    <location>
        <begin position="44"/>
        <end position="60"/>
    </location>
</feature>
<name>A0A2T2WQ72_9FIRM</name>
<reference evidence="2 3" key="1">
    <citation type="journal article" date="2014" name="BMC Genomics">
        <title>Comparison of environmental and isolate Sulfobacillus genomes reveals diverse carbon, sulfur, nitrogen, and hydrogen metabolisms.</title>
        <authorList>
            <person name="Justice N.B."/>
            <person name="Norman A."/>
            <person name="Brown C.T."/>
            <person name="Singh A."/>
            <person name="Thomas B.C."/>
            <person name="Banfield J.F."/>
        </authorList>
    </citation>
    <scope>NUCLEOTIDE SEQUENCE [LARGE SCALE GENOMIC DNA]</scope>
    <source>
        <strain evidence="2">AMDSBA1</strain>
    </source>
</reference>
<organism evidence="2 3">
    <name type="scientific">Sulfobacillus benefaciens</name>
    <dbReference type="NCBI Taxonomy" id="453960"/>
    <lineage>
        <taxon>Bacteria</taxon>
        <taxon>Bacillati</taxon>
        <taxon>Bacillota</taxon>
        <taxon>Clostridia</taxon>
        <taxon>Eubacteriales</taxon>
        <taxon>Clostridiales Family XVII. Incertae Sedis</taxon>
        <taxon>Sulfobacillus</taxon>
    </lineage>
</organism>
<evidence type="ECO:0000256" key="1">
    <source>
        <dbReference type="SAM" id="Phobius"/>
    </source>
</evidence>
<keyword evidence="1" id="KW-1133">Transmembrane helix</keyword>
<evidence type="ECO:0000313" key="2">
    <source>
        <dbReference type="EMBL" id="PSR24388.1"/>
    </source>
</evidence>
<sequence length="235" mass="26511">MHSSVILSAGLLGLSVMTFLSSYRPVFLPWASMASVLIPQHTVALAFLFMIWGLDTFVMSRERRHYAEMNEQETELFLQRLGRMLKARGSLAFALDDVVRSDVRIRLHSDPQRVLDELAEKWPTDAMKVVADSARLANRFGGALDNIIEHVIKHIALSRRWRFQRRLDEMALESTVLILAVAPYAILLLFAFALPEFYKVLTATALGHLVLGFISLSSFVVLQIFAAHIRSEGSL</sequence>